<dbReference type="AlphaFoldDB" id="A0A815C8U3"/>
<evidence type="ECO:0000313" key="1">
    <source>
        <dbReference type="EMBL" id="CAF1280386.1"/>
    </source>
</evidence>
<protein>
    <submittedName>
        <fullName evidence="1">Uncharacterized protein</fullName>
    </submittedName>
</protein>
<dbReference type="EMBL" id="CAJNOJ010000200">
    <property type="protein sequence ID" value="CAF1280386.1"/>
    <property type="molecule type" value="Genomic_DNA"/>
</dbReference>
<organism evidence="1 2">
    <name type="scientific">Adineta ricciae</name>
    <name type="common">Rotifer</name>
    <dbReference type="NCBI Taxonomy" id="249248"/>
    <lineage>
        <taxon>Eukaryota</taxon>
        <taxon>Metazoa</taxon>
        <taxon>Spiralia</taxon>
        <taxon>Gnathifera</taxon>
        <taxon>Rotifera</taxon>
        <taxon>Eurotatoria</taxon>
        <taxon>Bdelloidea</taxon>
        <taxon>Adinetida</taxon>
        <taxon>Adinetidae</taxon>
        <taxon>Adineta</taxon>
    </lineage>
</organism>
<accession>A0A815C8U3</accession>
<dbReference type="Proteomes" id="UP000663852">
    <property type="component" value="Unassembled WGS sequence"/>
</dbReference>
<comment type="caution">
    <text evidence="1">The sequence shown here is derived from an EMBL/GenBank/DDBJ whole genome shotgun (WGS) entry which is preliminary data.</text>
</comment>
<sequence length="71" mass="8348">MTMNVRIAQTYFIFNYRYDEPAYSLYKIGNKVQHITTNAINVRLTKCDFHGRSLVDLDQRLFPLVHVGRLA</sequence>
<gene>
    <name evidence="1" type="ORF">EDS130_LOCUS29518</name>
</gene>
<evidence type="ECO:0000313" key="2">
    <source>
        <dbReference type="Proteomes" id="UP000663852"/>
    </source>
</evidence>
<name>A0A815C8U3_ADIRI</name>
<proteinExistence type="predicted"/>
<reference evidence="1" key="1">
    <citation type="submission" date="2021-02" db="EMBL/GenBank/DDBJ databases">
        <authorList>
            <person name="Nowell W R."/>
        </authorList>
    </citation>
    <scope>NUCLEOTIDE SEQUENCE</scope>
</reference>